<dbReference type="RefSeq" id="WP_377048358.1">
    <property type="nucleotide sequence ID" value="NZ_JBHLVZ010000002.1"/>
</dbReference>
<evidence type="ECO:0000313" key="1">
    <source>
        <dbReference type="EMBL" id="MFC0384314.1"/>
    </source>
</evidence>
<name>A0ABV6IM42_9PROT</name>
<dbReference type="EMBL" id="JBHLVZ010000002">
    <property type="protein sequence ID" value="MFC0384314.1"/>
    <property type="molecule type" value="Genomic_DNA"/>
</dbReference>
<sequence length="110" mass="11866">MTALGRFLIGLCLLPCLVLGGLALPFILACNRGSYAERTGSAASCMLNAMTGGPREVTFSAWRWQLLLHGKRGAAWWVDAVDGFGLRSGHCQAAWASHIARGLLPLRREV</sequence>
<evidence type="ECO:0000313" key="2">
    <source>
        <dbReference type="Proteomes" id="UP001589789"/>
    </source>
</evidence>
<dbReference type="PROSITE" id="PS51257">
    <property type="entry name" value="PROKAR_LIPOPROTEIN"/>
    <property type="match status" value="1"/>
</dbReference>
<keyword evidence="2" id="KW-1185">Reference proteome</keyword>
<protein>
    <submittedName>
        <fullName evidence="1">Uncharacterized protein</fullName>
    </submittedName>
</protein>
<proteinExistence type="predicted"/>
<dbReference type="Proteomes" id="UP001589789">
    <property type="component" value="Unassembled WGS sequence"/>
</dbReference>
<accession>A0ABV6IM42</accession>
<gene>
    <name evidence="1" type="ORF">ACFFIC_01970</name>
</gene>
<organism evidence="1 2">
    <name type="scientific">Muricoccus vinaceus</name>
    <dbReference type="NCBI Taxonomy" id="424704"/>
    <lineage>
        <taxon>Bacteria</taxon>
        <taxon>Pseudomonadati</taxon>
        <taxon>Pseudomonadota</taxon>
        <taxon>Alphaproteobacteria</taxon>
        <taxon>Acetobacterales</taxon>
        <taxon>Roseomonadaceae</taxon>
        <taxon>Muricoccus</taxon>
    </lineage>
</organism>
<reference evidence="1 2" key="1">
    <citation type="submission" date="2024-09" db="EMBL/GenBank/DDBJ databases">
        <authorList>
            <person name="Sun Q."/>
            <person name="Mori K."/>
        </authorList>
    </citation>
    <scope>NUCLEOTIDE SEQUENCE [LARGE SCALE GENOMIC DNA]</scope>
    <source>
        <strain evidence="1 2">CCM 7468</strain>
    </source>
</reference>
<comment type="caution">
    <text evidence="1">The sequence shown here is derived from an EMBL/GenBank/DDBJ whole genome shotgun (WGS) entry which is preliminary data.</text>
</comment>